<dbReference type="AlphaFoldDB" id="A0A511YZE0"/>
<proteinExistence type="predicted"/>
<dbReference type="Proteomes" id="UP000321484">
    <property type="component" value="Unassembled WGS sequence"/>
</dbReference>
<name>A0A511YZE0_9CELL</name>
<comment type="caution">
    <text evidence="2">The sequence shown here is derived from an EMBL/GenBank/DDBJ whole genome shotgun (WGS) entry which is preliminary data.</text>
</comment>
<dbReference type="EMBL" id="BJYK01000008">
    <property type="protein sequence ID" value="GEN80564.1"/>
    <property type="molecule type" value="Genomic_DNA"/>
</dbReference>
<feature type="region of interest" description="Disordered" evidence="1">
    <location>
        <begin position="42"/>
        <end position="61"/>
    </location>
</feature>
<sequence length="153" mass="17188">MVESVFWMALPMTVYGLLAVAVPPPREPRGLRARMRRWRERRQARRDGLPDEVISPHPALPGADDPLAVLAIQVRLGVLADHIRELESDERIWARGRRLEAAQAAYDALLDEACRLAGIQSHLPPAGGSGLRRNSDPDRFEDELALAQRGWSW</sequence>
<keyword evidence="3" id="KW-1185">Reference proteome</keyword>
<protein>
    <submittedName>
        <fullName evidence="2">Uncharacterized protein</fullName>
    </submittedName>
</protein>
<evidence type="ECO:0000313" key="3">
    <source>
        <dbReference type="Proteomes" id="UP000321484"/>
    </source>
</evidence>
<gene>
    <name evidence="2" type="ORF">AFE02nite_22980</name>
</gene>
<reference evidence="2 3" key="1">
    <citation type="submission" date="2019-07" db="EMBL/GenBank/DDBJ databases">
        <title>Whole genome shotgun sequence of Actinotalea fermentans NBRC 105374.</title>
        <authorList>
            <person name="Hosoyama A."/>
            <person name="Uohara A."/>
            <person name="Ohji S."/>
            <person name="Ichikawa N."/>
        </authorList>
    </citation>
    <scope>NUCLEOTIDE SEQUENCE [LARGE SCALE GENOMIC DNA]</scope>
    <source>
        <strain evidence="2 3">NBRC 105374</strain>
    </source>
</reference>
<dbReference type="OrthoDB" id="5147098at2"/>
<organism evidence="2 3">
    <name type="scientific">Actinotalea fermentans</name>
    <dbReference type="NCBI Taxonomy" id="43671"/>
    <lineage>
        <taxon>Bacteria</taxon>
        <taxon>Bacillati</taxon>
        <taxon>Actinomycetota</taxon>
        <taxon>Actinomycetes</taxon>
        <taxon>Micrococcales</taxon>
        <taxon>Cellulomonadaceae</taxon>
        <taxon>Actinotalea</taxon>
    </lineage>
</organism>
<evidence type="ECO:0000313" key="2">
    <source>
        <dbReference type="EMBL" id="GEN80564.1"/>
    </source>
</evidence>
<dbReference type="RefSeq" id="WP_052113960.1">
    <property type="nucleotide sequence ID" value="NZ_BJYK01000008.1"/>
</dbReference>
<evidence type="ECO:0000256" key="1">
    <source>
        <dbReference type="SAM" id="MobiDB-lite"/>
    </source>
</evidence>
<accession>A0A511YZE0</accession>